<evidence type="ECO:0000313" key="3">
    <source>
        <dbReference type="Proteomes" id="UP000824782"/>
    </source>
</evidence>
<protein>
    <recommendedName>
        <fullName evidence="1">SERTA domain-containing protein</fullName>
    </recommendedName>
</protein>
<gene>
    <name evidence="2" type="ORF">GDO81_019616</name>
</gene>
<evidence type="ECO:0000259" key="1">
    <source>
        <dbReference type="PROSITE" id="PS51053"/>
    </source>
</evidence>
<dbReference type="GO" id="GO:0005634">
    <property type="term" value="C:nucleus"/>
    <property type="evidence" value="ECO:0007669"/>
    <property type="project" value="TreeGrafter"/>
</dbReference>
<dbReference type="InterPro" id="IPR009263">
    <property type="entry name" value="SERTA_dom"/>
</dbReference>
<name>A0AAV6ZWX8_ENGPU</name>
<organism evidence="2 3">
    <name type="scientific">Engystomops pustulosus</name>
    <name type="common">Tungara frog</name>
    <name type="synonym">Physalaemus pustulosus</name>
    <dbReference type="NCBI Taxonomy" id="76066"/>
    <lineage>
        <taxon>Eukaryota</taxon>
        <taxon>Metazoa</taxon>
        <taxon>Chordata</taxon>
        <taxon>Craniata</taxon>
        <taxon>Vertebrata</taxon>
        <taxon>Euteleostomi</taxon>
        <taxon>Amphibia</taxon>
        <taxon>Batrachia</taxon>
        <taxon>Anura</taxon>
        <taxon>Neobatrachia</taxon>
        <taxon>Hyloidea</taxon>
        <taxon>Leptodactylidae</taxon>
        <taxon>Leiuperinae</taxon>
        <taxon>Engystomops</taxon>
    </lineage>
</organism>
<dbReference type="PANTHER" id="PTHR16277:SF15">
    <property type="entry name" value="SERTA DOMAIN-CONTAINING PROTEIN"/>
    <property type="match status" value="1"/>
</dbReference>
<dbReference type="Pfam" id="PF06031">
    <property type="entry name" value="SERTA"/>
    <property type="match status" value="1"/>
</dbReference>
<dbReference type="EMBL" id="WNYA01000023">
    <property type="protein sequence ID" value="KAG8550838.1"/>
    <property type="molecule type" value="Genomic_DNA"/>
</dbReference>
<accession>A0AAV6ZWX8</accession>
<feature type="domain" description="SERTA" evidence="1">
    <location>
        <begin position="45"/>
        <end position="92"/>
    </location>
</feature>
<evidence type="ECO:0000313" key="2">
    <source>
        <dbReference type="EMBL" id="KAG8550838.1"/>
    </source>
</evidence>
<dbReference type="PANTHER" id="PTHR16277">
    <property type="entry name" value="CELL DIVISION CYCLE ASSOCIATED PROTEIN 4/SERTA DOMAIN-CONTAINING PROTEIN 2"/>
    <property type="match status" value="1"/>
</dbReference>
<dbReference type="Proteomes" id="UP000824782">
    <property type="component" value="Unassembled WGS sequence"/>
</dbReference>
<dbReference type="InterPro" id="IPR052262">
    <property type="entry name" value="E2F-SERTA_domain_protein"/>
</dbReference>
<reference evidence="2" key="1">
    <citation type="thesis" date="2020" institute="ProQuest LLC" country="789 East Eisenhower Parkway, Ann Arbor, MI, USA">
        <title>Comparative Genomics and Chromosome Evolution.</title>
        <authorList>
            <person name="Mudd A.B."/>
        </authorList>
    </citation>
    <scope>NUCLEOTIDE SEQUENCE</scope>
    <source>
        <strain evidence="2">237g6f4</strain>
        <tissue evidence="2">Blood</tissue>
    </source>
</reference>
<dbReference type="PROSITE" id="PS51053">
    <property type="entry name" value="SERTA"/>
    <property type="match status" value="1"/>
</dbReference>
<comment type="caution">
    <text evidence="2">The sequence shown here is derived from an EMBL/GenBank/DDBJ whole genome shotgun (WGS) entry which is preliminary data.</text>
</comment>
<sequence length="356" mass="38936">MVAARCTGPVLAGCLVMPTRGIKRKFPDWEESVLDGHLSFQTDSYSFYRQSMLNMSVEKFNKGRMMIEPSLRRYVLIANTLRVIQEEIRHENPCSVPNFEGSMFGVSDPLSVPALPQDLENIILPSMEEDFSVTATIATILKELESVLDESCPQNTQPRLGGQDSEVKSEISNNVASRLPSSVQLPCDQGTTVKEEAYNPNPGSTREIELIQELVLAATCAETSEPMDTSLMEQVPVPSASDGSEVPMTMDCTSTQVLSSQAPTLHSSPSVPSSSDAVFGSFEIMNSSYLNDVSFDDPFSDIDTSVFEKETVPSSRLCSPEDLWFPSSCNSPSYSSSQGLRDPNDLDNIIEILVGS</sequence>
<proteinExistence type="predicted"/>
<dbReference type="AlphaFoldDB" id="A0AAV6ZWX8"/>
<keyword evidence="3" id="KW-1185">Reference proteome</keyword>